<dbReference type="GO" id="GO:0009307">
    <property type="term" value="P:DNA restriction-modification system"/>
    <property type="evidence" value="ECO:0007669"/>
    <property type="project" value="UniProtKB-KW"/>
</dbReference>
<dbReference type="CDD" id="cd17267">
    <property type="entry name" value="RMtype1_S_EcoAO83I-TRD1-CR1_like"/>
    <property type="match status" value="1"/>
</dbReference>
<accession>A0A269PA01</accession>
<dbReference type="PANTHER" id="PTHR30408:SF13">
    <property type="entry name" value="TYPE I RESTRICTION ENZYME HINDI SPECIFICITY SUBUNIT"/>
    <property type="match status" value="1"/>
</dbReference>
<keyword evidence="3" id="KW-0238">DNA-binding</keyword>
<dbReference type="Pfam" id="PF01420">
    <property type="entry name" value="Methylase_S"/>
    <property type="match status" value="1"/>
</dbReference>
<comment type="caution">
    <text evidence="5">The sequence shown here is derived from an EMBL/GenBank/DDBJ whole genome shotgun (WGS) entry which is preliminary data.</text>
</comment>
<dbReference type="EMBL" id="NQMQ01000042">
    <property type="protein sequence ID" value="PAJ67731.1"/>
    <property type="molecule type" value="Genomic_DNA"/>
</dbReference>
<name>A0A269PA01_9CORY</name>
<protein>
    <recommendedName>
        <fullName evidence="4">Type I restriction modification DNA specificity domain-containing protein</fullName>
    </recommendedName>
</protein>
<dbReference type="CDD" id="cd17260">
    <property type="entry name" value="RMtype1_S_EcoEI-TRD1-CR1_like"/>
    <property type="match status" value="1"/>
</dbReference>
<evidence type="ECO:0000256" key="1">
    <source>
        <dbReference type="ARBA" id="ARBA00010923"/>
    </source>
</evidence>
<evidence type="ECO:0000256" key="3">
    <source>
        <dbReference type="ARBA" id="ARBA00023125"/>
    </source>
</evidence>
<evidence type="ECO:0000256" key="2">
    <source>
        <dbReference type="ARBA" id="ARBA00022747"/>
    </source>
</evidence>
<feature type="domain" description="Type I restriction modification DNA specificity" evidence="4">
    <location>
        <begin position="3"/>
        <end position="153"/>
    </location>
</feature>
<evidence type="ECO:0000313" key="6">
    <source>
        <dbReference type="Proteomes" id="UP000215771"/>
    </source>
</evidence>
<proteinExistence type="inferred from homology"/>
<dbReference type="PANTHER" id="PTHR30408">
    <property type="entry name" value="TYPE-1 RESTRICTION ENZYME ECOKI SPECIFICITY PROTEIN"/>
    <property type="match status" value="1"/>
</dbReference>
<comment type="similarity">
    <text evidence="1">Belongs to the type-I restriction system S methylase family.</text>
</comment>
<dbReference type="RefSeq" id="WP_095279046.1">
    <property type="nucleotide sequence ID" value="NZ_CP047655.1"/>
</dbReference>
<dbReference type="Proteomes" id="UP000215771">
    <property type="component" value="Unassembled WGS sequence"/>
</dbReference>
<dbReference type="SUPFAM" id="SSF116734">
    <property type="entry name" value="DNA methylase specificity domain"/>
    <property type="match status" value="2"/>
</dbReference>
<dbReference type="InterPro" id="IPR052021">
    <property type="entry name" value="Type-I_RS_S_subunit"/>
</dbReference>
<keyword evidence="2" id="KW-0680">Restriction system</keyword>
<evidence type="ECO:0000259" key="4">
    <source>
        <dbReference type="Pfam" id="PF01420"/>
    </source>
</evidence>
<evidence type="ECO:0000313" key="5">
    <source>
        <dbReference type="EMBL" id="PAJ67731.1"/>
    </source>
</evidence>
<dbReference type="Gene3D" id="3.90.220.20">
    <property type="entry name" value="DNA methylase specificity domains"/>
    <property type="match status" value="2"/>
</dbReference>
<dbReference type="GO" id="GO:0003677">
    <property type="term" value="F:DNA binding"/>
    <property type="evidence" value="ECO:0007669"/>
    <property type="project" value="UniProtKB-KW"/>
</dbReference>
<gene>
    <name evidence="5" type="ORF">CIG21_12105</name>
</gene>
<dbReference type="InterPro" id="IPR000055">
    <property type="entry name" value="Restrct_endonuc_typeI_TRD"/>
</dbReference>
<dbReference type="InterPro" id="IPR044946">
    <property type="entry name" value="Restrct_endonuc_typeI_TRD_sf"/>
</dbReference>
<sequence length="379" mass="41602">MPWTETTLGELVTLQRGFDLPTKSRIPGNVPVLSAGKKIASHNQAKVAGPGFVIGRSSNLGIPKWSDTDFWPLNTTLFAKDFKGNNPKWLFYLFQTIDLTGFNSGTAQASLNRNHISGFRVTAPSRPEQDRIVDVLGSLDDKTTANNHVLAVIDETIQALWQVSATFDADLVCLGDVVEFNPKISVPKGTLVKTIEMKNLPESGFSVQEWVFREAKSGSRFQNDDTLLARITPCFENGKCGFVDFLSTDEVGSGSTEFIVMRPPSGVPPAAPYAIARSTDFRTFAEQTMTGTSGRQRVQHGDLGAYETAWPSKESLTTFDSATSPLLKLARKIRDENLTLTKTRDELLPLLMNGKITVREAEQEATAAGTETLDEEHEV</sequence>
<organism evidence="5 6">
    <name type="scientific">Corynebacterium hadale</name>
    <dbReference type="NCBI Taxonomy" id="2026255"/>
    <lineage>
        <taxon>Bacteria</taxon>
        <taxon>Bacillati</taxon>
        <taxon>Actinomycetota</taxon>
        <taxon>Actinomycetes</taxon>
        <taxon>Mycobacteriales</taxon>
        <taxon>Corynebacteriaceae</taxon>
        <taxon>Corynebacterium</taxon>
    </lineage>
</organism>
<dbReference type="AlphaFoldDB" id="A0A269PA01"/>
<reference evidence="5 6" key="1">
    <citation type="submission" date="2017-08" db="EMBL/GenBank/DDBJ databases">
        <authorList>
            <person name="de Groot N.N."/>
        </authorList>
    </citation>
    <scope>NUCLEOTIDE SEQUENCE [LARGE SCALE GENOMIC DNA]</scope>
    <source>
        <strain evidence="5 6">NBT06-6</strain>
    </source>
</reference>